<keyword evidence="4" id="KW-1185">Reference proteome</keyword>
<feature type="compositionally biased region" description="Basic and acidic residues" evidence="1">
    <location>
        <begin position="377"/>
        <end position="404"/>
    </location>
</feature>
<feature type="compositionally biased region" description="Basic residues" evidence="1">
    <location>
        <begin position="521"/>
        <end position="530"/>
    </location>
</feature>
<sequence>MPAEEEEERDRRRRDLQPRATPVPRPAYYHDDIFRRAAPPAAHSNATNHSVSHFSNTSTTTIGGTTTIVTMTVPPEMPSSPTATSYPLPGGPSGGETSAQPGPEQTRSAGQLAGLMVGALLGGMALVSVLICLGCLGWRTSKKKKKKRLEKKGKNENLETSSRIPCAKLKSAANNESSTNESAPMKASETPPTTRIGRKEEKAKSSVKAVSFKDPSLPGLSATFSGVAKAKRPVWKRSASVDATISLPSSSACPSPPPLPASILVQRLPEAPSSSQHTHRRGVSSPSQRLGRAFTTSNSPKASLDAPYNGADDATTDGGHGSTGGSTGHGVVGALQATFRKASGGIVPPLPSSSSSSRWDTCPVFESIVLAPTYRRNASEMESRTRPGEEAATIDEKSIEESEAVRGAAGVLAKFEREEEEQKRRAKMESELAMREKEEAEREERRRELDVRMLTQRLEEIEAFNSMTGRVRAPLRLVQESPRVSSSVSQSPVTPKTSIIDGAQVKEEDPLASTVPGRPPRSPRRQTGKTRMRESLVRRFRSVPSFSLVERILGDSPSSTAAEKGTDEDSQVPSLRSPGEELPAETGGSEDGANDDGREVQGGERETQVPDTLNECCDTVDEDDEAPKPFNGGPLTRTTSSSPMKLHREENIWMGSSSSRRLSRATTSSNSVGGVVARPLLLPASSEEERNIDAAQGSAPQERQDHQVNTTLKSGGVLGAPEPIYSLGLENDNRKRKESAKSLDAPTDSPPPSPTPSKPAEV</sequence>
<keyword evidence="2" id="KW-1133">Transmembrane helix</keyword>
<feature type="compositionally biased region" description="Basic and acidic residues" evidence="1">
    <location>
        <begin position="731"/>
        <end position="741"/>
    </location>
</feature>
<keyword evidence="2" id="KW-0472">Membrane</keyword>
<dbReference type="GeneID" id="37046082"/>
<feature type="transmembrane region" description="Helical" evidence="2">
    <location>
        <begin position="112"/>
        <end position="138"/>
    </location>
</feature>
<dbReference type="InParanoid" id="A0A316YGE1"/>
<feature type="region of interest" description="Disordered" evidence="1">
    <location>
        <begin position="376"/>
        <end position="448"/>
    </location>
</feature>
<feature type="compositionally biased region" description="Polar residues" evidence="1">
    <location>
        <begin position="284"/>
        <end position="301"/>
    </location>
</feature>
<feature type="compositionally biased region" description="Gly residues" evidence="1">
    <location>
        <begin position="318"/>
        <end position="331"/>
    </location>
</feature>
<reference evidence="3" key="1">
    <citation type="journal article" date="2018" name="Mol. Biol. Evol.">
        <title>Broad Genomic Sampling Reveals a Smut Pathogenic Ancestry of the Fungal Clade Ustilaginomycotina.</title>
        <authorList>
            <person name="Kijpornyongpan T."/>
            <person name="Mondo S.J."/>
            <person name="Barry K."/>
            <person name="Sandor L."/>
            <person name="Lee J."/>
            <person name="Lipzen A."/>
            <person name="Pangilinan J."/>
            <person name="LaButti K."/>
            <person name="Hainaut M."/>
            <person name="Henrissat B."/>
            <person name="Grigoriev I.V."/>
            <person name="Spatafora J.W."/>
            <person name="Aime M.C."/>
        </authorList>
    </citation>
    <scope>NUCLEOTIDE SEQUENCE [LARGE SCALE GENOMIC DNA]</scope>
    <source>
        <strain evidence="3">MCA 4198</strain>
    </source>
</reference>
<feature type="region of interest" description="Disordered" evidence="1">
    <location>
        <begin position="1"/>
        <end position="107"/>
    </location>
</feature>
<keyword evidence="2" id="KW-0812">Transmembrane</keyword>
<feature type="compositionally biased region" description="Low complexity" evidence="1">
    <location>
        <begin position="656"/>
        <end position="671"/>
    </location>
</feature>
<evidence type="ECO:0000313" key="3">
    <source>
        <dbReference type="EMBL" id="PWN88289.1"/>
    </source>
</evidence>
<organism evidence="3 4">
    <name type="scientific">Acaromyces ingoldii</name>
    <dbReference type="NCBI Taxonomy" id="215250"/>
    <lineage>
        <taxon>Eukaryota</taxon>
        <taxon>Fungi</taxon>
        <taxon>Dikarya</taxon>
        <taxon>Basidiomycota</taxon>
        <taxon>Ustilaginomycotina</taxon>
        <taxon>Exobasidiomycetes</taxon>
        <taxon>Exobasidiales</taxon>
        <taxon>Cryptobasidiaceae</taxon>
        <taxon>Acaromyces</taxon>
    </lineage>
</organism>
<evidence type="ECO:0000313" key="4">
    <source>
        <dbReference type="Proteomes" id="UP000245768"/>
    </source>
</evidence>
<evidence type="ECO:0000256" key="2">
    <source>
        <dbReference type="SAM" id="Phobius"/>
    </source>
</evidence>
<dbReference type="EMBL" id="KZ819638">
    <property type="protein sequence ID" value="PWN88289.1"/>
    <property type="molecule type" value="Genomic_DNA"/>
</dbReference>
<name>A0A316YGE1_9BASI</name>
<feature type="compositionally biased region" description="Pro residues" evidence="1">
    <location>
        <begin position="748"/>
        <end position="762"/>
    </location>
</feature>
<feature type="compositionally biased region" description="Basic and acidic residues" evidence="1">
    <location>
        <begin position="595"/>
        <end position="608"/>
    </location>
</feature>
<gene>
    <name evidence="3" type="ORF">FA10DRAFT_287838</name>
</gene>
<protein>
    <submittedName>
        <fullName evidence="3">Uncharacterized protein</fullName>
    </submittedName>
</protein>
<dbReference type="RefSeq" id="XP_025375487.1">
    <property type="nucleotide sequence ID" value="XM_025524166.1"/>
</dbReference>
<evidence type="ECO:0000256" key="1">
    <source>
        <dbReference type="SAM" id="MobiDB-lite"/>
    </source>
</evidence>
<feature type="region of interest" description="Disordered" evidence="1">
    <location>
        <begin position="246"/>
        <end position="331"/>
    </location>
</feature>
<feature type="compositionally biased region" description="Basic and acidic residues" evidence="1">
    <location>
        <begin position="414"/>
        <end position="448"/>
    </location>
</feature>
<proteinExistence type="predicted"/>
<feature type="region of interest" description="Disordered" evidence="1">
    <location>
        <begin position="143"/>
        <end position="204"/>
    </location>
</feature>
<feature type="compositionally biased region" description="Polar residues" evidence="1">
    <location>
        <begin position="95"/>
        <end position="107"/>
    </location>
</feature>
<accession>A0A316YGE1</accession>
<feature type="compositionally biased region" description="Low complexity" evidence="1">
    <location>
        <begin position="481"/>
        <end position="498"/>
    </location>
</feature>
<feature type="compositionally biased region" description="Low complexity" evidence="1">
    <location>
        <begin position="171"/>
        <end position="183"/>
    </location>
</feature>
<feature type="region of interest" description="Disordered" evidence="1">
    <location>
        <begin position="469"/>
        <end position="762"/>
    </location>
</feature>
<feature type="compositionally biased region" description="Polar residues" evidence="1">
    <location>
        <begin position="44"/>
        <end position="56"/>
    </location>
</feature>
<feature type="compositionally biased region" description="Low complexity" evidence="1">
    <location>
        <begin position="57"/>
        <end position="73"/>
    </location>
</feature>
<dbReference type="Proteomes" id="UP000245768">
    <property type="component" value="Unassembled WGS sequence"/>
</dbReference>
<dbReference type="AlphaFoldDB" id="A0A316YGE1"/>